<dbReference type="Proteomes" id="UP000515465">
    <property type="component" value="Chromosome"/>
</dbReference>
<evidence type="ECO:0000256" key="5">
    <source>
        <dbReference type="SAM" id="MobiDB-lite"/>
    </source>
</evidence>
<evidence type="ECO:0000256" key="2">
    <source>
        <dbReference type="ARBA" id="ARBA00039140"/>
    </source>
</evidence>
<dbReference type="EMBL" id="CP050296">
    <property type="protein sequence ID" value="QND60484.1"/>
    <property type="molecule type" value="Genomic_DNA"/>
</dbReference>
<feature type="compositionally biased region" description="Basic residues" evidence="5">
    <location>
        <begin position="17"/>
        <end position="35"/>
    </location>
</feature>
<dbReference type="RefSeq" id="WP_183459431.1">
    <property type="nucleotide sequence ID" value="NZ_CP050296.1"/>
</dbReference>
<dbReference type="AlphaFoldDB" id="A0A7G6T152"/>
<dbReference type="GO" id="GO:0000156">
    <property type="term" value="F:phosphorelay response regulator activity"/>
    <property type="evidence" value="ECO:0007669"/>
    <property type="project" value="InterPro"/>
</dbReference>
<name>A0A7G6T152_9HYPH</name>
<dbReference type="GO" id="GO:0008984">
    <property type="term" value="F:protein-glutamate methylesterase activity"/>
    <property type="evidence" value="ECO:0007669"/>
    <property type="project" value="UniProtKB-EC"/>
</dbReference>
<feature type="region of interest" description="Disordered" evidence="5">
    <location>
        <begin position="1"/>
        <end position="35"/>
    </location>
</feature>
<dbReference type="InterPro" id="IPR000673">
    <property type="entry name" value="Sig_transdc_resp-reg_Me-estase"/>
</dbReference>
<proteinExistence type="predicted"/>
<reference evidence="8" key="1">
    <citation type="journal article" date="2020" name="Mol. Plant Microbe">
        <title>Rhizobial microsymbionts of the narrowly endemic Oxytropis species growing in Kamchatka are characterized by significant genetic diversity and possess a set of genes that are associated with T3SS and T6SS secretion systems and can affect the development of symbiosis.</title>
        <authorList>
            <person name="Safronova V."/>
            <person name="Guro P."/>
            <person name="Sazanova A."/>
            <person name="Kuznetsova I."/>
            <person name="Belimov A."/>
            <person name="Yakubov V."/>
            <person name="Chirak E."/>
            <person name="Afonin A."/>
            <person name="Gogolev Y."/>
            <person name="Andronov E."/>
            <person name="Tikhonovich I."/>
        </authorList>
    </citation>
    <scope>NUCLEOTIDE SEQUENCE [LARGE SCALE GENOMIC DNA]</scope>
    <source>
        <strain evidence="8">583</strain>
    </source>
</reference>
<dbReference type="GO" id="GO:0006935">
    <property type="term" value="P:chemotaxis"/>
    <property type="evidence" value="ECO:0007669"/>
    <property type="project" value="InterPro"/>
</dbReference>
<sequence>MTDDPNEKIDRPVPKPNQRRSPIRTKKGGQVKHKRTASTLENMSAKVPVIGIGASAGGIEALGQFFDAMPADSDCAFVVVLHLDPKRESEMANVLSARTAMPVVQVADGMRLEANHVYVIAPNSDLRIGNGALHMSKPVALSKTVENR</sequence>
<evidence type="ECO:0000259" key="6">
    <source>
        <dbReference type="PROSITE" id="PS50122"/>
    </source>
</evidence>
<dbReference type="PANTHER" id="PTHR42872">
    <property type="entry name" value="PROTEIN-GLUTAMATE METHYLESTERASE/PROTEIN-GLUTAMINE GLUTAMINASE"/>
    <property type="match status" value="1"/>
</dbReference>
<evidence type="ECO:0000256" key="4">
    <source>
        <dbReference type="PROSITE-ProRule" id="PRU00050"/>
    </source>
</evidence>
<dbReference type="Pfam" id="PF01339">
    <property type="entry name" value="CheB_methylest"/>
    <property type="match status" value="1"/>
</dbReference>
<dbReference type="GO" id="GO:0005737">
    <property type="term" value="C:cytoplasm"/>
    <property type="evidence" value="ECO:0007669"/>
    <property type="project" value="InterPro"/>
</dbReference>
<keyword evidence="1" id="KW-0378">Hydrolase</keyword>
<dbReference type="Gene3D" id="3.40.50.180">
    <property type="entry name" value="Methylesterase CheB, C-terminal domain"/>
    <property type="match status" value="1"/>
</dbReference>
<accession>A0A7G6T152</accession>
<gene>
    <name evidence="7" type="ORF">HB778_31000</name>
</gene>
<dbReference type="PROSITE" id="PS50122">
    <property type="entry name" value="CHEB"/>
    <property type="match status" value="1"/>
</dbReference>
<organism evidence="7 8">
    <name type="scientific">Mesorhizobium huakuii</name>
    <dbReference type="NCBI Taxonomy" id="28104"/>
    <lineage>
        <taxon>Bacteria</taxon>
        <taxon>Pseudomonadati</taxon>
        <taxon>Pseudomonadota</taxon>
        <taxon>Alphaproteobacteria</taxon>
        <taxon>Hyphomicrobiales</taxon>
        <taxon>Phyllobacteriaceae</taxon>
        <taxon>Mesorhizobium</taxon>
    </lineage>
</organism>
<evidence type="ECO:0000256" key="3">
    <source>
        <dbReference type="ARBA" id="ARBA00048267"/>
    </source>
</evidence>
<dbReference type="PANTHER" id="PTHR42872:SF6">
    <property type="entry name" value="PROTEIN-GLUTAMATE METHYLESTERASE_PROTEIN-GLUTAMINE GLUTAMINASE"/>
    <property type="match status" value="1"/>
</dbReference>
<evidence type="ECO:0000313" key="7">
    <source>
        <dbReference type="EMBL" id="QND60484.1"/>
    </source>
</evidence>
<feature type="domain" description="CheB-type methylesterase" evidence="6">
    <location>
        <begin position="43"/>
        <end position="128"/>
    </location>
</feature>
<dbReference type="EC" id="3.1.1.61" evidence="2"/>
<feature type="compositionally biased region" description="Basic and acidic residues" evidence="5">
    <location>
        <begin position="1"/>
        <end position="13"/>
    </location>
</feature>
<evidence type="ECO:0000256" key="1">
    <source>
        <dbReference type="ARBA" id="ARBA00022801"/>
    </source>
</evidence>
<protein>
    <recommendedName>
        <fullName evidence="2">protein-glutamate methylesterase</fullName>
        <ecNumber evidence="2">3.1.1.61</ecNumber>
    </recommendedName>
</protein>
<dbReference type="SUPFAM" id="SSF52738">
    <property type="entry name" value="Methylesterase CheB, C-terminal domain"/>
    <property type="match status" value="1"/>
</dbReference>
<comment type="catalytic activity">
    <reaction evidence="3">
        <text>[protein]-L-glutamate 5-O-methyl ester + H2O = L-glutamyl-[protein] + methanol + H(+)</text>
        <dbReference type="Rhea" id="RHEA:23236"/>
        <dbReference type="Rhea" id="RHEA-COMP:10208"/>
        <dbReference type="Rhea" id="RHEA-COMP:10311"/>
        <dbReference type="ChEBI" id="CHEBI:15377"/>
        <dbReference type="ChEBI" id="CHEBI:15378"/>
        <dbReference type="ChEBI" id="CHEBI:17790"/>
        <dbReference type="ChEBI" id="CHEBI:29973"/>
        <dbReference type="ChEBI" id="CHEBI:82795"/>
        <dbReference type="EC" id="3.1.1.61"/>
    </reaction>
</comment>
<dbReference type="InterPro" id="IPR035909">
    <property type="entry name" value="CheB_C"/>
</dbReference>
<comment type="caution">
    <text evidence="4">Lacks conserved residue(s) required for the propagation of feature annotation.</text>
</comment>
<evidence type="ECO:0000313" key="8">
    <source>
        <dbReference type="Proteomes" id="UP000515465"/>
    </source>
</evidence>